<name>A0A6A5U346_9PLEO</name>
<accession>A0A6A5U346</accession>
<sequence length="427" mass="47752">MQSAAGRRALSTLASKLHPPVPLSPQESKQLLNLLTASFRNHLNREHPLVIPVGSKDAQKAHTHLVELSQASRPESSYSSAHEHINSILSNPLLSRKPNRRASESGAVDILRDPLNWFLDQIALGTADISKATMCLEAIKKNRDPRRQAMVQQEGMPATVIADWLRTSGLENSKPFLDMLNLSPSVPRHFLNSLVPMLMLTEKNTAPLWRWFMRPLELRMEETGYSAESITSFRLQLLKDMASCAYSSSRDEALVIFLRVFEMYQRGEHDVSLKIVQPLGSSLVSRIESGPPAIGSTDIYESFLGTCSGWLGRWSQAVEAMLWLHHPTRQNPYPALAFIKDPRGAELHVRGNKSKRRFLVRLCLGAAQVLLENGKSVEAQIAMNFTQEHFAEIVLSKTLSDNAAAAKQAKVEEESRNLEILNRLLPT</sequence>
<organism evidence="2 3">
    <name type="scientific">Byssothecium circinans</name>
    <dbReference type="NCBI Taxonomy" id="147558"/>
    <lineage>
        <taxon>Eukaryota</taxon>
        <taxon>Fungi</taxon>
        <taxon>Dikarya</taxon>
        <taxon>Ascomycota</taxon>
        <taxon>Pezizomycotina</taxon>
        <taxon>Dothideomycetes</taxon>
        <taxon>Pleosporomycetidae</taxon>
        <taxon>Pleosporales</taxon>
        <taxon>Massarineae</taxon>
        <taxon>Massarinaceae</taxon>
        <taxon>Byssothecium</taxon>
    </lineage>
</organism>
<dbReference type="EMBL" id="ML976984">
    <property type="protein sequence ID" value="KAF1959553.1"/>
    <property type="molecule type" value="Genomic_DNA"/>
</dbReference>
<evidence type="ECO:0000313" key="2">
    <source>
        <dbReference type="EMBL" id="KAF1959553.1"/>
    </source>
</evidence>
<evidence type="ECO:0000256" key="1">
    <source>
        <dbReference type="SAM" id="MobiDB-lite"/>
    </source>
</evidence>
<proteinExistence type="predicted"/>
<gene>
    <name evidence="2" type="ORF">CC80DRAFT_303036</name>
</gene>
<protein>
    <submittedName>
        <fullName evidence="2">Uncharacterized protein</fullName>
    </submittedName>
</protein>
<keyword evidence="3" id="KW-1185">Reference proteome</keyword>
<evidence type="ECO:0000313" key="3">
    <source>
        <dbReference type="Proteomes" id="UP000800035"/>
    </source>
</evidence>
<dbReference type="Proteomes" id="UP000800035">
    <property type="component" value="Unassembled WGS sequence"/>
</dbReference>
<feature type="region of interest" description="Disordered" evidence="1">
    <location>
        <begin position="1"/>
        <end position="25"/>
    </location>
</feature>
<dbReference type="OrthoDB" id="5424391at2759"/>
<dbReference type="AlphaFoldDB" id="A0A6A5U346"/>
<reference evidence="2" key="1">
    <citation type="journal article" date="2020" name="Stud. Mycol.">
        <title>101 Dothideomycetes genomes: a test case for predicting lifestyles and emergence of pathogens.</title>
        <authorList>
            <person name="Haridas S."/>
            <person name="Albert R."/>
            <person name="Binder M."/>
            <person name="Bloem J."/>
            <person name="Labutti K."/>
            <person name="Salamov A."/>
            <person name="Andreopoulos B."/>
            <person name="Baker S."/>
            <person name="Barry K."/>
            <person name="Bills G."/>
            <person name="Bluhm B."/>
            <person name="Cannon C."/>
            <person name="Castanera R."/>
            <person name="Culley D."/>
            <person name="Daum C."/>
            <person name="Ezra D."/>
            <person name="Gonzalez J."/>
            <person name="Henrissat B."/>
            <person name="Kuo A."/>
            <person name="Liang C."/>
            <person name="Lipzen A."/>
            <person name="Lutzoni F."/>
            <person name="Magnuson J."/>
            <person name="Mondo S."/>
            <person name="Nolan M."/>
            <person name="Ohm R."/>
            <person name="Pangilinan J."/>
            <person name="Park H.-J."/>
            <person name="Ramirez L."/>
            <person name="Alfaro M."/>
            <person name="Sun H."/>
            <person name="Tritt A."/>
            <person name="Yoshinaga Y."/>
            <person name="Zwiers L.-H."/>
            <person name="Turgeon B."/>
            <person name="Goodwin S."/>
            <person name="Spatafora J."/>
            <person name="Crous P."/>
            <person name="Grigoriev I."/>
        </authorList>
    </citation>
    <scope>NUCLEOTIDE SEQUENCE</scope>
    <source>
        <strain evidence="2">CBS 675.92</strain>
    </source>
</reference>